<sequence>MAKSIQRTLSRKNWMAVTGLFLCFYLVIHLLGNLQLLLPDERAHIQFNWYAEVLSGNIIIRVVSWILFASIIGHIIYALIITLTNNHARNIRYQYDRRSAESKWYTRNMGVLGTVILIFLLIHLRDFWYIYKFGDLPVDEKGRKDLYVLVIKVYSDLWYVLLYVVCMIALFYHLLHGFFSAARTLGLYHPRYVRWVKMFGWVYSVVICAGFAFIPLYVHFVK</sequence>
<dbReference type="SUPFAM" id="SSF81343">
    <property type="entry name" value="Fumarate reductase respiratory complex transmembrane subunits"/>
    <property type="match status" value="1"/>
</dbReference>
<dbReference type="Proteomes" id="UP000260644">
    <property type="component" value="Unassembled WGS sequence"/>
</dbReference>
<evidence type="ECO:0000313" key="2">
    <source>
        <dbReference type="EMBL" id="RFS23310.1"/>
    </source>
</evidence>
<dbReference type="EMBL" id="QPMM01000004">
    <property type="protein sequence ID" value="RFS23310.1"/>
    <property type="molecule type" value="Genomic_DNA"/>
</dbReference>
<dbReference type="GO" id="GO:0016020">
    <property type="term" value="C:membrane"/>
    <property type="evidence" value="ECO:0007669"/>
    <property type="project" value="InterPro"/>
</dbReference>
<dbReference type="InterPro" id="IPR011138">
    <property type="entry name" value="Cytochrome_b-558"/>
</dbReference>
<dbReference type="OrthoDB" id="9802842at2"/>
<dbReference type="InterPro" id="IPR034804">
    <property type="entry name" value="SQR/QFR_C/D"/>
</dbReference>
<organism evidence="2 3">
    <name type="scientific">Chitinophaga silvatica</name>
    <dbReference type="NCBI Taxonomy" id="2282649"/>
    <lineage>
        <taxon>Bacteria</taxon>
        <taxon>Pseudomonadati</taxon>
        <taxon>Bacteroidota</taxon>
        <taxon>Chitinophagia</taxon>
        <taxon>Chitinophagales</taxon>
        <taxon>Chitinophagaceae</taxon>
        <taxon>Chitinophaga</taxon>
    </lineage>
</organism>
<keyword evidence="1" id="KW-0472">Membrane</keyword>
<protein>
    <submittedName>
        <fullName evidence="2">Succinate dehydrogenase</fullName>
    </submittedName>
</protein>
<feature type="transmembrane region" description="Helical" evidence="1">
    <location>
        <begin position="14"/>
        <end position="38"/>
    </location>
</feature>
<feature type="transmembrane region" description="Helical" evidence="1">
    <location>
        <begin position="157"/>
        <end position="179"/>
    </location>
</feature>
<name>A0A3E1YBC3_9BACT</name>
<evidence type="ECO:0000256" key="1">
    <source>
        <dbReference type="SAM" id="Phobius"/>
    </source>
</evidence>
<dbReference type="NCBIfam" id="TIGR02046">
    <property type="entry name" value="sdhC_b558_fam"/>
    <property type="match status" value="1"/>
</dbReference>
<evidence type="ECO:0000313" key="3">
    <source>
        <dbReference type="Proteomes" id="UP000260644"/>
    </source>
</evidence>
<dbReference type="Gene3D" id="1.20.1300.10">
    <property type="entry name" value="Fumarate reductase/succinate dehydrogenase, transmembrane subunit"/>
    <property type="match status" value="1"/>
</dbReference>
<keyword evidence="3" id="KW-1185">Reference proteome</keyword>
<proteinExistence type="predicted"/>
<feature type="transmembrane region" description="Helical" evidence="1">
    <location>
        <begin position="200"/>
        <end position="220"/>
    </location>
</feature>
<keyword evidence="1" id="KW-0812">Transmembrane</keyword>
<feature type="transmembrane region" description="Helical" evidence="1">
    <location>
        <begin position="104"/>
        <end position="124"/>
    </location>
</feature>
<dbReference type="RefSeq" id="WP_116975503.1">
    <property type="nucleotide sequence ID" value="NZ_QPMM01000004.1"/>
</dbReference>
<feature type="transmembrane region" description="Helical" evidence="1">
    <location>
        <begin position="58"/>
        <end position="83"/>
    </location>
</feature>
<keyword evidence="1" id="KW-1133">Transmembrane helix</keyword>
<dbReference type="CDD" id="cd03498">
    <property type="entry name" value="SQR_TypeB_2_TM"/>
    <property type="match status" value="1"/>
</dbReference>
<reference evidence="2 3" key="1">
    <citation type="submission" date="2018-07" db="EMBL/GenBank/DDBJ databases">
        <title>Chitinophaga K2CV101002-2 sp. nov., isolated from a monsoon evergreen broad-leaved forest soil.</title>
        <authorList>
            <person name="Lv Y."/>
        </authorList>
    </citation>
    <scope>NUCLEOTIDE SEQUENCE [LARGE SCALE GENOMIC DNA]</scope>
    <source>
        <strain evidence="2 3">GDMCC 1.1288</strain>
    </source>
</reference>
<comment type="caution">
    <text evidence="2">The sequence shown here is derived from an EMBL/GenBank/DDBJ whole genome shotgun (WGS) entry which is preliminary data.</text>
</comment>
<gene>
    <name evidence="2" type="ORF">DVR12_09830</name>
</gene>
<dbReference type="AlphaFoldDB" id="A0A3E1YBC3"/>
<accession>A0A3E1YBC3</accession>